<dbReference type="Proteomes" id="UP001164746">
    <property type="component" value="Chromosome 9"/>
</dbReference>
<dbReference type="InterPro" id="IPR027806">
    <property type="entry name" value="HARBI1_dom"/>
</dbReference>
<evidence type="ECO:0000313" key="6">
    <source>
        <dbReference type="Proteomes" id="UP001164746"/>
    </source>
</evidence>
<dbReference type="PANTHER" id="PTHR23080">
    <property type="entry name" value="THAP DOMAIN PROTEIN"/>
    <property type="match status" value="1"/>
</dbReference>
<evidence type="ECO:0000256" key="1">
    <source>
        <dbReference type="ARBA" id="ARBA00001968"/>
    </source>
</evidence>
<dbReference type="EMBL" id="CP111020">
    <property type="protein sequence ID" value="WAR15683.1"/>
    <property type="molecule type" value="Genomic_DNA"/>
</dbReference>
<evidence type="ECO:0000259" key="4">
    <source>
        <dbReference type="Pfam" id="PF13613"/>
    </source>
</evidence>
<reference evidence="5" key="1">
    <citation type="submission" date="2022-11" db="EMBL/GenBank/DDBJ databases">
        <title>Centuries of genome instability and evolution in soft-shell clam transmissible cancer (bioRxiv).</title>
        <authorList>
            <person name="Hart S.F.M."/>
            <person name="Yonemitsu M.A."/>
            <person name="Giersch R.M."/>
            <person name="Beal B.F."/>
            <person name="Arriagada G."/>
            <person name="Davis B.W."/>
            <person name="Ostrander E.A."/>
            <person name="Goff S.P."/>
            <person name="Metzger M.J."/>
        </authorList>
    </citation>
    <scope>NUCLEOTIDE SEQUENCE</scope>
    <source>
        <strain evidence="5">MELC-2E11</strain>
        <tissue evidence="5">Siphon/mantle</tissue>
    </source>
</reference>
<name>A0ABY7F4Q2_MYAAR</name>
<accession>A0ABY7F4Q2</accession>
<proteinExistence type="predicted"/>
<evidence type="ECO:0000313" key="5">
    <source>
        <dbReference type="EMBL" id="WAR15683.1"/>
    </source>
</evidence>
<keyword evidence="2" id="KW-0479">Metal-binding</keyword>
<dbReference type="PANTHER" id="PTHR23080:SF143">
    <property type="entry name" value="SI:DKEY-56D12.4"/>
    <property type="match status" value="1"/>
</dbReference>
<feature type="non-terminal residue" evidence="5">
    <location>
        <position position="1"/>
    </location>
</feature>
<evidence type="ECO:0008006" key="7">
    <source>
        <dbReference type="Google" id="ProtNLM"/>
    </source>
</evidence>
<protein>
    <recommendedName>
        <fullName evidence="7">Transposase Helix-turn-helix domain-containing protein</fullName>
    </recommendedName>
</protein>
<feature type="domain" description="DDE Tnp4" evidence="3">
    <location>
        <begin position="106"/>
        <end position="182"/>
    </location>
</feature>
<evidence type="ECO:0000256" key="2">
    <source>
        <dbReference type="ARBA" id="ARBA00022723"/>
    </source>
</evidence>
<keyword evidence="6" id="KW-1185">Reference proteome</keyword>
<feature type="domain" description="Transposase Helix-turn-helix" evidence="4">
    <location>
        <begin position="1"/>
        <end position="40"/>
    </location>
</feature>
<dbReference type="Pfam" id="PF13613">
    <property type="entry name" value="HTH_Tnp_4"/>
    <property type="match status" value="1"/>
</dbReference>
<dbReference type="InterPro" id="IPR027805">
    <property type="entry name" value="Transposase_HTH_dom"/>
</dbReference>
<gene>
    <name evidence="5" type="ORF">MAR_005788</name>
</gene>
<organism evidence="5 6">
    <name type="scientific">Mya arenaria</name>
    <name type="common">Soft-shell clam</name>
    <dbReference type="NCBI Taxonomy" id="6604"/>
    <lineage>
        <taxon>Eukaryota</taxon>
        <taxon>Metazoa</taxon>
        <taxon>Spiralia</taxon>
        <taxon>Lophotrochozoa</taxon>
        <taxon>Mollusca</taxon>
        <taxon>Bivalvia</taxon>
        <taxon>Autobranchia</taxon>
        <taxon>Heteroconchia</taxon>
        <taxon>Euheterodonta</taxon>
        <taxon>Imparidentia</taxon>
        <taxon>Neoheterodontei</taxon>
        <taxon>Myida</taxon>
        <taxon>Myoidea</taxon>
        <taxon>Myidae</taxon>
        <taxon>Mya</taxon>
    </lineage>
</organism>
<sequence length="187" mass="22111">MVLMKLRQNFDFQHLGQLFSISQHVASAIFNNWIQYLFFRSGSVPIWPHRDIITISHIPPKYLHKFPTTQVIIRFYYLWIHVKQRNQQPKWLSTANEDVHELWENSQREGVMVDKRFKINKELEELGLKLNIPLLPTVDSQMSASVINMTETIARHRDHVERAIAGVKNFKILTNRINLSLYSKSNM</sequence>
<dbReference type="Pfam" id="PF13359">
    <property type="entry name" value="DDE_Tnp_4"/>
    <property type="match status" value="1"/>
</dbReference>
<comment type="cofactor">
    <cofactor evidence="1">
        <name>a divalent metal cation</name>
        <dbReference type="ChEBI" id="CHEBI:60240"/>
    </cofactor>
</comment>
<evidence type="ECO:0000259" key="3">
    <source>
        <dbReference type="Pfam" id="PF13359"/>
    </source>
</evidence>